<keyword evidence="1" id="KW-0732">Signal</keyword>
<accession>A0A432LDC9</accession>
<dbReference type="AlphaFoldDB" id="A0A432LDC9"/>
<evidence type="ECO:0000256" key="1">
    <source>
        <dbReference type="SAM" id="SignalP"/>
    </source>
</evidence>
<keyword evidence="3" id="KW-1185">Reference proteome</keyword>
<name>A0A432LDC9_9BACI</name>
<protein>
    <recommendedName>
        <fullName evidence="4">Lipoprotein</fullName>
    </recommendedName>
</protein>
<dbReference type="RefSeq" id="WP_126658758.1">
    <property type="nucleotide sequence ID" value="NZ_RYYR01000009.1"/>
</dbReference>
<dbReference type="Proteomes" id="UP000287910">
    <property type="component" value="Unassembled WGS sequence"/>
</dbReference>
<evidence type="ECO:0000313" key="3">
    <source>
        <dbReference type="Proteomes" id="UP000287910"/>
    </source>
</evidence>
<reference evidence="2 3" key="1">
    <citation type="submission" date="2018-12" db="EMBL/GenBank/DDBJ databases">
        <title>Lysinibacillus antri sp. nov., isolated from a cave soil.</title>
        <authorList>
            <person name="Narsing Rao M.P."/>
            <person name="Zhang H."/>
            <person name="Dong Z.-Y."/>
            <person name="Niu X.-K."/>
            <person name="Zhang K."/>
            <person name="Fang B.-Z."/>
            <person name="Kang Y.-Q."/>
            <person name="Xiao M."/>
            <person name="Li W.-J."/>
        </authorList>
    </citation>
    <scope>NUCLEOTIDE SEQUENCE [LARGE SCALE GENOMIC DNA]</scope>
    <source>
        <strain evidence="2 3">SYSU K30002</strain>
    </source>
</reference>
<dbReference type="EMBL" id="RYYR01000009">
    <property type="protein sequence ID" value="RUL53619.1"/>
    <property type="molecule type" value="Genomic_DNA"/>
</dbReference>
<dbReference type="InterPro" id="IPR046720">
    <property type="entry name" value="DUF6612"/>
</dbReference>
<feature type="chain" id="PRO_5019254283" description="Lipoprotein" evidence="1">
    <location>
        <begin position="25"/>
        <end position="287"/>
    </location>
</feature>
<evidence type="ECO:0008006" key="4">
    <source>
        <dbReference type="Google" id="ProtNLM"/>
    </source>
</evidence>
<evidence type="ECO:0000313" key="2">
    <source>
        <dbReference type="EMBL" id="RUL53619.1"/>
    </source>
</evidence>
<organism evidence="2 3">
    <name type="scientific">Lysinibacillus antri</name>
    <dbReference type="NCBI Taxonomy" id="2498145"/>
    <lineage>
        <taxon>Bacteria</taxon>
        <taxon>Bacillati</taxon>
        <taxon>Bacillota</taxon>
        <taxon>Bacilli</taxon>
        <taxon>Bacillales</taxon>
        <taxon>Bacillaceae</taxon>
        <taxon>Lysinibacillus</taxon>
    </lineage>
</organism>
<proteinExistence type="predicted"/>
<dbReference type="PROSITE" id="PS51257">
    <property type="entry name" value="PROKAR_LIPOPROTEIN"/>
    <property type="match status" value="1"/>
</dbReference>
<sequence>MKKWSTVLLATLLALVLAACGDKAEPQTGTKEENKSEVTLEEVYKKAMERQNELESVSADLKLDQTLAFGSGDESFDMTSKSEMKMDTIVEPLSMYMNGTMTMVDPETGEDANVDMEMYMSEQGLFMHDSESKQWMKLPSEQFDMIIGQAANQVNASEQLEQLKSFIDDFKFEQTDSEYILTLDAASEKFKEYMLEQMQVNQMLGLPEEEQQLLDNMNYEAISYVIHINKETYDIAKMDMVMDVTIDIEGEVMSMSMNTDITFNNFNGVKNIVVPQEVIDQAVEIQQ</sequence>
<feature type="signal peptide" evidence="1">
    <location>
        <begin position="1"/>
        <end position="24"/>
    </location>
</feature>
<comment type="caution">
    <text evidence="2">The sequence shown here is derived from an EMBL/GenBank/DDBJ whole genome shotgun (WGS) entry which is preliminary data.</text>
</comment>
<dbReference type="Pfam" id="PF20316">
    <property type="entry name" value="DUF6612"/>
    <property type="match status" value="1"/>
</dbReference>
<gene>
    <name evidence="2" type="ORF">EK386_08625</name>
</gene>